<dbReference type="EMBL" id="JAINUF010000009">
    <property type="protein sequence ID" value="KAJ8350313.1"/>
    <property type="molecule type" value="Genomic_DNA"/>
</dbReference>
<protein>
    <submittedName>
        <fullName evidence="1">Uncharacterized protein</fullName>
    </submittedName>
</protein>
<proteinExistence type="predicted"/>
<evidence type="ECO:0000313" key="2">
    <source>
        <dbReference type="Proteomes" id="UP001152622"/>
    </source>
</evidence>
<evidence type="ECO:0000313" key="1">
    <source>
        <dbReference type="EMBL" id="KAJ8350313.1"/>
    </source>
</evidence>
<dbReference type="Proteomes" id="UP001152622">
    <property type="component" value="Chromosome 9"/>
</dbReference>
<name>A0A9Q1F3I2_SYNKA</name>
<accession>A0A9Q1F3I2</accession>
<gene>
    <name evidence="1" type="ORF">SKAU_G00254430</name>
</gene>
<comment type="caution">
    <text evidence="1">The sequence shown here is derived from an EMBL/GenBank/DDBJ whole genome shotgun (WGS) entry which is preliminary data.</text>
</comment>
<organism evidence="1 2">
    <name type="scientific">Synaphobranchus kaupii</name>
    <name type="common">Kaup's arrowtooth eel</name>
    <dbReference type="NCBI Taxonomy" id="118154"/>
    <lineage>
        <taxon>Eukaryota</taxon>
        <taxon>Metazoa</taxon>
        <taxon>Chordata</taxon>
        <taxon>Craniata</taxon>
        <taxon>Vertebrata</taxon>
        <taxon>Euteleostomi</taxon>
        <taxon>Actinopterygii</taxon>
        <taxon>Neopterygii</taxon>
        <taxon>Teleostei</taxon>
        <taxon>Anguilliformes</taxon>
        <taxon>Synaphobranchidae</taxon>
        <taxon>Synaphobranchus</taxon>
    </lineage>
</organism>
<reference evidence="1" key="1">
    <citation type="journal article" date="2023" name="Science">
        <title>Genome structures resolve the early diversification of teleost fishes.</title>
        <authorList>
            <person name="Parey E."/>
            <person name="Louis A."/>
            <person name="Montfort J."/>
            <person name="Bouchez O."/>
            <person name="Roques C."/>
            <person name="Iampietro C."/>
            <person name="Lluch J."/>
            <person name="Castinel A."/>
            <person name="Donnadieu C."/>
            <person name="Desvignes T."/>
            <person name="Floi Bucao C."/>
            <person name="Jouanno E."/>
            <person name="Wen M."/>
            <person name="Mejri S."/>
            <person name="Dirks R."/>
            <person name="Jansen H."/>
            <person name="Henkel C."/>
            <person name="Chen W.J."/>
            <person name="Zahm M."/>
            <person name="Cabau C."/>
            <person name="Klopp C."/>
            <person name="Thompson A.W."/>
            <person name="Robinson-Rechavi M."/>
            <person name="Braasch I."/>
            <person name="Lecointre G."/>
            <person name="Bobe J."/>
            <person name="Postlethwait J.H."/>
            <person name="Berthelot C."/>
            <person name="Roest Crollius H."/>
            <person name="Guiguen Y."/>
        </authorList>
    </citation>
    <scope>NUCLEOTIDE SEQUENCE</scope>
    <source>
        <strain evidence="1">WJC10195</strain>
    </source>
</reference>
<keyword evidence="2" id="KW-1185">Reference proteome</keyword>
<dbReference type="AlphaFoldDB" id="A0A9Q1F3I2"/>
<sequence>MSWFSDLSEVDGSSKLKNKAWVRIVHQYTTGKELNHRLLFAFDYKTMHKGTHHVMAYNTRNGPCQFLVSIPTCGLNGLISPNIYAICHFSYISH</sequence>